<evidence type="ECO:0000313" key="5">
    <source>
        <dbReference type="EMBL" id="MDZ8160407.1"/>
    </source>
</evidence>
<dbReference type="CDD" id="cd06170">
    <property type="entry name" value="LuxR_C_like"/>
    <property type="match status" value="1"/>
</dbReference>
<gene>
    <name evidence="5" type="ORF">R2Q92_01050</name>
</gene>
<keyword evidence="6" id="KW-1185">Reference proteome</keyword>
<dbReference type="RefSeq" id="WP_194423131.1">
    <property type="nucleotide sequence ID" value="NZ_BAAAPT010000001.1"/>
</dbReference>
<dbReference type="Gene3D" id="1.10.10.10">
    <property type="entry name" value="Winged helix-like DNA-binding domain superfamily/Winged helix DNA-binding domain"/>
    <property type="match status" value="1"/>
</dbReference>
<comment type="caution">
    <text evidence="5">The sequence shown here is derived from an EMBL/GenBank/DDBJ whole genome shotgun (WGS) entry which is preliminary data.</text>
</comment>
<dbReference type="PANTHER" id="PTHR44688:SF16">
    <property type="entry name" value="DNA-BINDING TRANSCRIPTIONAL ACTIVATOR DEVR_DOSR"/>
    <property type="match status" value="1"/>
</dbReference>
<dbReference type="Proteomes" id="UP001291912">
    <property type="component" value="Unassembled WGS sequence"/>
</dbReference>
<evidence type="ECO:0000256" key="3">
    <source>
        <dbReference type="ARBA" id="ARBA00023163"/>
    </source>
</evidence>
<dbReference type="EMBL" id="JAWJYN010000001">
    <property type="protein sequence ID" value="MDZ8160407.1"/>
    <property type="molecule type" value="Genomic_DNA"/>
</dbReference>
<proteinExistence type="predicted"/>
<dbReference type="PANTHER" id="PTHR44688">
    <property type="entry name" value="DNA-BINDING TRANSCRIPTIONAL ACTIVATOR DEVR_DOSR"/>
    <property type="match status" value="1"/>
</dbReference>
<protein>
    <submittedName>
        <fullName evidence="5">Helix-turn-helix transcriptional regulator</fullName>
    </submittedName>
</protein>
<dbReference type="InterPro" id="IPR016032">
    <property type="entry name" value="Sig_transdc_resp-reg_C-effctor"/>
</dbReference>
<dbReference type="InterPro" id="IPR036388">
    <property type="entry name" value="WH-like_DNA-bd_sf"/>
</dbReference>
<dbReference type="PROSITE" id="PS50043">
    <property type="entry name" value="HTH_LUXR_2"/>
    <property type="match status" value="1"/>
</dbReference>
<keyword evidence="3" id="KW-0804">Transcription</keyword>
<keyword evidence="1" id="KW-0805">Transcription regulation</keyword>
<dbReference type="SUPFAM" id="SSF46894">
    <property type="entry name" value="C-terminal effector domain of the bipartite response regulators"/>
    <property type="match status" value="1"/>
</dbReference>
<feature type="domain" description="HTH luxR-type" evidence="4">
    <location>
        <begin position="447"/>
        <end position="512"/>
    </location>
</feature>
<evidence type="ECO:0000256" key="2">
    <source>
        <dbReference type="ARBA" id="ARBA00023125"/>
    </source>
</evidence>
<dbReference type="Pfam" id="PF00196">
    <property type="entry name" value="GerE"/>
    <property type="match status" value="1"/>
</dbReference>
<evidence type="ECO:0000256" key="1">
    <source>
        <dbReference type="ARBA" id="ARBA00023015"/>
    </source>
</evidence>
<reference evidence="5 6" key="1">
    <citation type="submission" date="2023-10" db="EMBL/GenBank/DDBJ databases">
        <title>Microbacterium xanthum sp. nov., isolated from seaweed.</title>
        <authorList>
            <person name="Lee S.D."/>
        </authorList>
    </citation>
    <scope>NUCLEOTIDE SEQUENCE [LARGE SCALE GENOMIC DNA]</scope>
    <source>
        <strain evidence="5 6">KCTC 19124</strain>
    </source>
</reference>
<organism evidence="5 6">
    <name type="scientific">Microbacterium aquimaris</name>
    <dbReference type="NCBI Taxonomy" id="459816"/>
    <lineage>
        <taxon>Bacteria</taxon>
        <taxon>Bacillati</taxon>
        <taxon>Actinomycetota</taxon>
        <taxon>Actinomycetes</taxon>
        <taxon>Micrococcales</taxon>
        <taxon>Microbacteriaceae</taxon>
        <taxon>Microbacterium</taxon>
    </lineage>
</organism>
<dbReference type="SMART" id="SM00421">
    <property type="entry name" value="HTH_LUXR"/>
    <property type="match status" value="1"/>
</dbReference>
<accession>A0ABU5N3B6</accession>
<sequence>MSDAAVNINDPQRARDELDRALQTGSPDAIARAAVANIWPLFSFHYKRLIFAVEALPSSVLERYPVLRVLHPMTPVLARGARPYKPLVYQDDARAMSADELDMLTVVQMIAFRFSGDVAAALIYARRLEERILKVPSESRERPDGPLWYYHLQIGVTLLSAGDTTRSLREFATARQLAPLCGQPDAVRLALARAALSHAARGSCAEASRTLAEARACPEPGPPHAAAIAATEAAAAALVEVEHVPAEGALTVQTVEPIDSIEVSWSFALLARVRDHLARQRPHEALEVLCLARDAHPPQHGSFASDVVTAGLIETSLALGDLPAASDVSRRTSGSGVLTGLARVRLHLAEGRFANAVHALRMMLADTGLGPGHRAEANVLLAWAEFAQDGRVHPQLAARIRHLSRDESSRRILAGMPRQLVEHLAVSDPPEAGEDFRAALRGLTHPEMVERPELTAGELRVLNALAQHDTTAAIASTFHVSPNTVKSQLASVYRKLGCSKRDDAVRIAARLNLLAPPGDA</sequence>
<keyword evidence="2" id="KW-0238">DNA-binding</keyword>
<dbReference type="InterPro" id="IPR000792">
    <property type="entry name" value="Tscrpt_reg_LuxR_C"/>
</dbReference>
<evidence type="ECO:0000259" key="4">
    <source>
        <dbReference type="PROSITE" id="PS50043"/>
    </source>
</evidence>
<evidence type="ECO:0000313" key="6">
    <source>
        <dbReference type="Proteomes" id="UP001291912"/>
    </source>
</evidence>
<name>A0ABU5N3B6_9MICO</name>